<reference evidence="3" key="1">
    <citation type="submission" date="2020-05" db="EMBL/GenBank/DDBJ databases">
        <authorList>
            <person name="Chiriac C."/>
            <person name="Salcher M."/>
            <person name="Ghai R."/>
            <person name="Kavagutti S V."/>
        </authorList>
    </citation>
    <scope>NUCLEOTIDE SEQUENCE</scope>
</reference>
<dbReference type="GO" id="GO:0004077">
    <property type="term" value="F:biotin--[biotin carboxyl-carrier protein] ligase activity"/>
    <property type="evidence" value="ECO:0007669"/>
    <property type="project" value="InterPro"/>
</dbReference>
<dbReference type="Gene3D" id="3.30.930.10">
    <property type="entry name" value="Bira Bifunctional Protein, Domain 2"/>
    <property type="match status" value="1"/>
</dbReference>
<dbReference type="NCBIfam" id="TIGR00121">
    <property type="entry name" value="birA_ligase"/>
    <property type="match status" value="1"/>
</dbReference>
<sequence length="256" mass="27890">MSHELKPELLNANAIAGALESGYWRVSVVDEIDSTQNYLRTSNPKSGDLITAEYQSAGRGRLDRSFVAMKSTALLFSFYVEPKIKIEEIGFLPLLVGSIVAQSINELTQSQEFNCKWPNDIIFENRKVAGILAEKSGDGVIVGVGINVSTNRDQLPVPHASSIFLLTEKALDRNLLLAKILNQLTLEIRAWESGQDLTNSYRQVSATIGKAVRIELPGGESIEAIAQDIDSTGALHLDSGQIITVGDVIHLDSKLS</sequence>
<organism evidence="3">
    <name type="scientific">freshwater metagenome</name>
    <dbReference type="NCBI Taxonomy" id="449393"/>
    <lineage>
        <taxon>unclassified sequences</taxon>
        <taxon>metagenomes</taxon>
        <taxon>ecological metagenomes</taxon>
    </lineage>
</organism>
<feature type="domain" description="BPL/LPL catalytic" evidence="2">
    <location>
        <begin position="10"/>
        <end position="196"/>
    </location>
</feature>
<dbReference type="InterPro" id="IPR004408">
    <property type="entry name" value="Biotin_CoA_COase_ligase"/>
</dbReference>
<dbReference type="EMBL" id="CAEZUQ010000073">
    <property type="protein sequence ID" value="CAB4609460.1"/>
    <property type="molecule type" value="Genomic_DNA"/>
</dbReference>
<protein>
    <submittedName>
        <fullName evidence="3">Unannotated protein</fullName>
    </submittedName>
</protein>
<dbReference type="InterPro" id="IPR045864">
    <property type="entry name" value="aa-tRNA-synth_II/BPL/LPL"/>
</dbReference>
<keyword evidence="1" id="KW-0436">Ligase</keyword>
<name>A0A6J6H9G5_9ZZZZ</name>
<gene>
    <name evidence="3" type="ORF">UFOPK1842_00685</name>
</gene>
<dbReference type="Pfam" id="PF02237">
    <property type="entry name" value="BPL_C"/>
    <property type="match status" value="1"/>
</dbReference>
<dbReference type="PROSITE" id="PS51733">
    <property type="entry name" value="BPL_LPL_CATALYTIC"/>
    <property type="match status" value="1"/>
</dbReference>
<evidence type="ECO:0000259" key="2">
    <source>
        <dbReference type="PROSITE" id="PS51733"/>
    </source>
</evidence>
<proteinExistence type="predicted"/>
<dbReference type="AlphaFoldDB" id="A0A6J6H9G5"/>
<dbReference type="PANTHER" id="PTHR12835:SF5">
    <property type="entry name" value="BIOTIN--PROTEIN LIGASE"/>
    <property type="match status" value="1"/>
</dbReference>
<dbReference type="GO" id="GO:0005737">
    <property type="term" value="C:cytoplasm"/>
    <property type="evidence" value="ECO:0007669"/>
    <property type="project" value="TreeGrafter"/>
</dbReference>
<accession>A0A6J6H9G5</accession>
<dbReference type="InterPro" id="IPR004143">
    <property type="entry name" value="BPL_LPL_catalytic"/>
</dbReference>
<dbReference type="PANTHER" id="PTHR12835">
    <property type="entry name" value="BIOTIN PROTEIN LIGASE"/>
    <property type="match status" value="1"/>
</dbReference>
<dbReference type="InterPro" id="IPR003142">
    <property type="entry name" value="BPL_C"/>
</dbReference>
<evidence type="ECO:0000313" key="3">
    <source>
        <dbReference type="EMBL" id="CAB4609460.1"/>
    </source>
</evidence>
<dbReference type="Pfam" id="PF03099">
    <property type="entry name" value="BPL_LplA_LipB"/>
    <property type="match status" value="1"/>
</dbReference>
<evidence type="ECO:0000256" key="1">
    <source>
        <dbReference type="ARBA" id="ARBA00022598"/>
    </source>
</evidence>
<dbReference type="CDD" id="cd16442">
    <property type="entry name" value="BPL"/>
    <property type="match status" value="1"/>
</dbReference>
<dbReference type="SUPFAM" id="SSF55681">
    <property type="entry name" value="Class II aaRS and biotin synthetases"/>
    <property type="match status" value="1"/>
</dbReference>
<dbReference type="Gene3D" id="2.30.30.100">
    <property type="match status" value="1"/>
</dbReference>